<reference evidence="2" key="1">
    <citation type="submission" date="2022-03" db="EMBL/GenBank/DDBJ databases">
        <authorList>
            <person name="Martin H S."/>
        </authorList>
    </citation>
    <scope>NUCLEOTIDE SEQUENCE</scope>
</reference>
<accession>A0ABN8IMA9</accession>
<feature type="region of interest" description="Disordered" evidence="1">
    <location>
        <begin position="72"/>
        <end position="114"/>
    </location>
</feature>
<dbReference type="EMBL" id="OW152841">
    <property type="protein sequence ID" value="CAH2062046.1"/>
    <property type="molecule type" value="Genomic_DNA"/>
</dbReference>
<evidence type="ECO:0000313" key="2">
    <source>
        <dbReference type="EMBL" id="CAH2062046.1"/>
    </source>
</evidence>
<evidence type="ECO:0000313" key="3">
    <source>
        <dbReference type="Proteomes" id="UP000837857"/>
    </source>
</evidence>
<sequence length="114" mass="12587">MPKTTISPEVAAVQGTLLRLCSHLQRIQFKKIQKAAFGIPPNANWPRQAIYWTPEGAWPPVSNQWSIGGGHPYDSPFPVRAGNGLDPSQGMLPPGDGGRDMRMPVRRRGELNPY</sequence>
<organism evidence="2 3">
    <name type="scientific">Iphiclides podalirius</name>
    <name type="common">scarce swallowtail</name>
    <dbReference type="NCBI Taxonomy" id="110791"/>
    <lineage>
        <taxon>Eukaryota</taxon>
        <taxon>Metazoa</taxon>
        <taxon>Ecdysozoa</taxon>
        <taxon>Arthropoda</taxon>
        <taxon>Hexapoda</taxon>
        <taxon>Insecta</taxon>
        <taxon>Pterygota</taxon>
        <taxon>Neoptera</taxon>
        <taxon>Endopterygota</taxon>
        <taxon>Lepidoptera</taxon>
        <taxon>Glossata</taxon>
        <taxon>Ditrysia</taxon>
        <taxon>Papilionoidea</taxon>
        <taxon>Papilionidae</taxon>
        <taxon>Papilioninae</taxon>
        <taxon>Iphiclides</taxon>
    </lineage>
</organism>
<name>A0ABN8IMA9_9NEOP</name>
<protein>
    <submittedName>
        <fullName evidence="2">Uncharacterized protein</fullName>
    </submittedName>
</protein>
<dbReference type="Proteomes" id="UP000837857">
    <property type="component" value="Chromosome 29"/>
</dbReference>
<gene>
    <name evidence="2" type="ORF">IPOD504_LOCUS11660</name>
</gene>
<feature type="compositionally biased region" description="Basic and acidic residues" evidence="1">
    <location>
        <begin position="97"/>
        <end position="114"/>
    </location>
</feature>
<keyword evidence="3" id="KW-1185">Reference proteome</keyword>
<proteinExistence type="predicted"/>
<feature type="non-terminal residue" evidence="2">
    <location>
        <position position="1"/>
    </location>
</feature>
<evidence type="ECO:0000256" key="1">
    <source>
        <dbReference type="SAM" id="MobiDB-lite"/>
    </source>
</evidence>